<feature type="region of interest" description="Disordered" evidence="1">
    <location>
        <begin position="64"/>
        <end position="112"/>
    </location>
</feature>
<dbReference type="InterPro" id="IPR047937">
    <property type="entry name" value="Eex_IncN-like"/>
</dbReference>
<evidence type="ECO:0000256" key="1">
    <source>
        <dbReference type="SAM" id="MobiDB-lite"/>
    </source>
</evidence>
<feature type="compositionally biased region" description="Basic and acidic residues" evidence="1">
    <location>
        <begin position="80"/>
        <end position="104"/>
    </location>
</feature>
<dbReference type="KEGG" id="xal:XALq_3224"/>
<gene>
    <name evidence="2" type="ordered locus">XALq_3224</name>
</gene>
<evidence type="ECO:0000313" key="2">
    <source>
        <dbReference type="EMBL" id="CAZ15881.1"/>
    </source>
</evidence>
<sequence length="112" mass="12347">MKRAILLVFLLPLAACNQHSERTKAWYLEHAAEREERAQQCKNDAAQEVTADCRNALDAKAQADTFGTGADHSINITPNRNKESGDGHDAAIEKEADHSIDITPKRPTKPTP</sequence>
<geneLocation type="plasmid" evidence="2 3">
    <name>plasmII</name>
</geneLocation>
<protein>
    <submittedName>
        <fullName evidence="2">Putative entry exclusion protein</fullName>
    </submittedName>
</protein>
<organism evidence="3">
    <name type="scientific">Xanthomonas albilineans (strain GPE PC73 / CFBP 7063)</name>
    <dbReference type="NCBI Taxonomy" id="380358"/>
    <lineage>
        <taxon>Bacteria</taxon>
        <taxon>Pseudomonadati</taxon>
        <taxon>Pseudomonadota</taxon>
        <taxon>Gammaproteobacteria</taxon>
        <taxon>Lysobacterales</taxon>
        <taxon>Lysobacteraceae</taxon>
        <taxon>Xanthomonas</taxon>
    </lineage>
</organism>
<evidence type="ECO:0000313" key="3">
    <source>
        <dbReference type="Proteomes" id="UP000001890"/>
    </source>
</evidence>
<name>D6CK92_XANAP</name>
<dbReference type="EMBL" id="FP340278">
    <property type="protein sequence ID" value="CAZ15881.1"/>
    <property type="molecule type" value="Genomic_DNA"/>
</dbReference>
<keyword evidence="2" id="KW-0614">Plasmid</keyword>
<dbReference type="Proteomes" id="UP000001890">
    <property type="component" value="Plasmid plasmII"/>
</dbReference>
<proteinExistence type="predicted"/>
<dbReference type="RefSeq" id="WP_014607094.1">
    <property type="nucleotide sequence ID" value="NZ_CP046571.1"/>
</dbReference>
<reference evidence="3" key="1">
    <citation type="journal article" date="2009" name="BMC Genomics">
        <title>The complete genome sequence of Xanthomonas albilineans provides new insights into the reductive genome evolution of the xylem-limited Xanthomonadaceae.</title>
        <authorList>
            <person name="Pieretti I."/>
            <person name="Royer M."/>
            <person name="Barbe V."/>
            <person name="Carrere S."/>
            <person name="Koebnik R."/>
            <person name="Cociancich S."/>
            <person name="Couloux A."/>
            <person name="Darrasse A."/>
            <person name="Gouzy J."/>
            <person name="Jacques M.A."/>
            <person name="Lauber E."/>
            <person name="Manceau C."/>
            <person name="Mangenot S."/>
            <person name="Poussier S."/>
            <person name="Segurens B."/>
            <person name="Szurek B."/>
            <person name="Verdier V."/>
            <person name="Arlat M."/>
            <person name="Rott P."/>
        </authorList>
    </citation>
    <scope>NUCLEOTIDE SEQUENCE [LARGE SCALE GENOMIC DNA]</scope>
    <source>
        <strain evidence="3">GPE PC73 / CFBP 7063</strain>
        <plasmid evidence="3">Plasmid plasmII</plasmid>
    </source>
</reference>
<keyword evidence="3" id="KW-1185">Reference proteome</keyword>
<dbReference type="NCBIfam" id="NF033894">
    <property type="entry name" value="Eex_IncN"/>
    <property type="match status" value="1"/>
</dbReference>
<accession>D6CK92</accession>
<dbReference type="AlphaFoldDB" id="D6CK92"/>